<dbReference type="AlphaFoldDB" id="E8QEX0"/>
<dbReference type="Proteomes" id="UP000009059">
    <property type="component" value="Chromosome"/>
</dbReference>
<dbReference type="EMBL" id="CP002331">
    <property type="protein sequence ID" value="ADU80816.1"/>
    <property type="molecule type" value="Genomic_DNA"/>
</dbReference>
<feature type="transmembrane region" description="Helical" evidence="1">
    <location>
        <begin position="56"/>
        <end position="77"/>
    </location>
</feature>
<organism evidence="2 3">
    <name type="scientific">Helicobacter pylori (strain India7)</name>
    <dbReference type="NCBI Taxonomy" id="907238"/>
    <lineage>
        <taxon>Bacteria</taxon>
        <taxon>Pseudomonadati</taxon>
        <taxon>Campylobacterota</taxon>
        <taxon>Epsilonproteobacteria</taxon>
        <taxon>Campylobacterales</taxon>
        <taxon>Helicobacteraceae</taxon>
        <taxon>Helicobacter</taxon>
    </lineage>
</organism>
<keyword evidence="1" id="KW-0472">Membrane</keyword>
<keyword evidence="1" id="KW-0812">Transmembrane</keyword>
<keyword evidence="1" id="KW-1133">Transmembrane helix</keyword>
<dbReference type="InterPro" id="IPR045655">
    <property type="entry name" value="DUF6394"/>
</dbReference>
<dbReference type="RefSeq" id="WP_000383773.1">
    <property type="nucleotide sequence ID" value="NC_017372.1"/>
</dbReference>
<dbReference type="PATRIC" id="fig|907238.3.peg.1628"/>
<dbReference type="HOGENOM" id="CLU_140289_1_0_7"/>
<feature type="transmembrane region" description="Helical" evidence="1">
    <location>
        <begin position="30"/>
        <end position="49"/>
    </location>
</feature>
<evidence type="ECO:0000313" key="2">
    <source>
        <dbReference type="EMBL" id="ADU80816.1"/>
    </source>
</evidence>
<feature type="transmembrane region" description="Helical" evidence="1">
    <location>
        <begin position="83"/>
        <end position="103"/>
    </location>
</feature>
<accession>E8QEX0</accession>
<evidence type="ECO:0000256" key="1">
    <source>
        <dbReference type="SAM" id="Phobius"/>
    </source>
</evidence>
<evidence type="ECO:0000313" key="3">
    <source>
        <dbReference type="Proteomes" id="UP000009059"/>
    </source>
</evidence>
<name>E8QEX0_HELP7</name>
<reference evidence="3" key="1">
    <citation type="submission" date="2010-11" db="EMBL/GenBank/DDBJ databases">
        <title>Genome sequence of Helicobacter pylori strain India7.</title>
        <authorList>
            <person name="Kersulyte D."/>
            <person name="Mukhopadhyay A."/>
            <person name="Choudhury A."/>
            <person name="Nair G.B."/>
            <person name="Berg D.E."/>
        </authorList>
    </citation>
    <scope>NUCLEOTIDE SEQUENCE [LARGE SCALE GENOMIC DNA]</scope>
    <source>
        <strain evidence="3">India7</strain>
    </source>
</reference>
<dbReference type="KEGG" id="hpn:HPIN_08200"/>
<sequence length="113" mass="12361">MDWGRVVHVLFSLISLTTIAGFLYEPNTVVLFVALALNLISVTLKIGVCKRFASELLASSLATVLHLIPAFVFLQILNNLVTAYMLMIGALISNAFSLIFLLIESVVMSETDD</sequence>
<feature type="transmembrane region" description="Helical" evidence="1">
    <location>
        <begin position="7"/>
        <end position="24"/>
    </location>
</feature>
<evidence type="ECO:0008006" key="4">
    <source>
        <dbReference type="Google" id="ProtNLM"/>
    </source>
</evidence>
<gene>
    <name evidence="2" type="ordered locus">HPIN_08200</name>
</gene>
<proteinExistence type="predicted"/>
<dbReference type="Pfam" id="PF19931">
    <property type="entry name" value="DUF6394"/>
    <property type="match status" value="1"/>
</dbReference>
<protein>
    <recommendedName>
        <fullName evidence="4">Integral membrane protein</fullName>
    </recommendedName>
</protein>